<name>A0A0C1K4R6_9BACT</name>
<evidence type="ECO:0000313" key="3">
    <source>
        <dbReference type="Proteomes" id="UP000031465"/>
    </source>
</evidence>
<protein>
    <recommendedName>
        <fullName evidence="1">Transposase DDE domain-containing protein</fullName>
    </recommendedName>
</protein>
<dbReference type="InterPro" id="IPR025668">
    <property type="entry name" value="Tnp_DDE_dom"/>
</dbReference>
<dbReference type="PATRIC" id="fig|362787.3.peg.30"/>
<dbReference type="Pfam" id="PF13612">
    <property type="entry name" value="DDE_Tnp_1_3"/>
    <property type="match status" value="1"/>
</dbReference>
<dbReference type="EMBL" id="JSAN01000011">
    <property type="protein sequence ID" value="KIC74307.1"/>
    <property type="molecule type" value="Genomic_DNA"/>
</dbReference>
<dbReference type="AlphaFoldDB" id="A0A0C1K4R6"/>
<proteinExistence type="predicted"/>
<dbReference type="Proteomes" id="UP000031465">
    <property type="component" value="Unassembled WGS sequence"/>
</dbReference>
<comment type="caution">
    <text evidence="2">The sequence shown here is derived from an EMBL/GenBank/DDBJ whole genome shotgun (WGS) entry which is preliminary data.</text>
</comment>
<organism evidence="2 3">
    <name type="scientific">Candidatus Protochlamydia amoebophila</name>
    <dbReference type="NCBI Taxonomy" id="362787"/>
    <lineage>
        <taxon>Bacteria</taxon>
        <taxon>Pseudomonadati</taxon>
        <taxon>Chlamydiota</taxon>
        <taxon>Chlamydiia</taxon>
        <taxon>Parachlamydiales</taxon>
        <taxon>Parachlamydiaceae</taxon>
        <taxon>Candidatus Protochlamydia</taxon>
    </lineage>
</organism>
<evidence type="ECO:0000259" key="1">
    <source>
        <dbReference type="Pfam" id="PF13612"/>
    </source>
</evidence>
<sequence>MKLFSRNIAWIRMRHYCLQIFFEGNYTRLKDFKQVLRSNRKQNLMKLTDKILLRKRAIIETVNDQLKNISQIE</sequence>
<reference evidence="2 3" key="1">
    <citation type="journal article" date="2014" name="Mol. Biol. Evol.">
        <title>Massive expansion of Ubiquitination-related gene families within the Chlamydiae.</title>
        <authorList>
            <person name="Domman D."/>
            <person name="Collingro A."/>
            <person name="Lagkouvardos I."/>
            <person name="Gehre L."/>
            <person name="Weinmaier T."/>
            <person name="Rattei T."/>
            <person name="Subtil A."/>
            <person name="Horn M."/>
        </authorList>
    </citation>
    <scope>NUCLEOTIDE SEQUENCE [LARGE SCALE GENOMIC DNA]</scope>
    <source>
        <strain evidence="2 3">EI2</strain>
    </source>
</reference>
<feature type="domain" description="Transposase DDE" evidence="1">
    <location>
        <begin position="35"/>
        <end position="73"/>
    </location>
</feature>
<evidence type="ECO:0000313" key="2">
    <source>
        <dbReference type="EMBL" id="KIC74307.1"/>
    </source>
</evidence>
<gene>
    <name evidence="2" type="ORF">DB44_AL00010</name>
</gene>
<accession>A0A0C1K4R6</accession>